<dbReference type="Gene3D" id="3.30.460.10">
    <property type="entry name" value="Beta Polymerase, domain 2"/>
    <property type="match status" value="1"/>
</dbReference>
<dbReference type="OrthoDB" id="9799092at2"/>
<dbReference type="Pfam" id="PF04229">
    <property type="entry name" value="GrpB"/>
    <property type="match status" value="1"/>
</dbReference>
<dbReference type="eggNOG" id="COG2320">
    <property type="taxonomic scope" value="Bacteria"/>
</dbReference>
<dbReference type="EMBL" id="AKKV01000024">
    <property type="protein sequence ID" value="EIT86011.1"/>
    <property type="molecule type" value="Genomic_DNA"/>
</dbReference>
<evidence type="ECO:0000313" key="2">
    <source>
        <dbReference type="EMBL" id="EIT86011.1"/>
    </source>
</evidence>
<sequence length="167" mass="19745">MLGLPKGEVFLVPWTEEWEKEFKKEKEMIEELLGEAVVAVHHIGSTAVRGLAAKPIIDIAIEIRQFQEGECCARSLERLGYEYKGTNILPERHYFNKGEPRTHQIHMFKRENSYLHEHLYFREYLRKHDEAREAYEQLKREMAKDAQGDKYKYTDGKSAFIQKILQT</sequence>
<gene>
    <name evidence="2" type="ORF">A374_09249</name>
</gene>
<dbReference type="SUPFAM" id="SSF81301">
    <property type="entry name" value="Nucleotidyltransferase"/>
    <property type="match status" value="1"/>
</dbReference>
<reference evidence="2 3" key="1">
    <citation type="journal article" date="2012" name="J. Bacteriol.">
        <title>Genome of Bacillus macauensis ZFHKF-1, a Long-Chain-Forming Bacterium.</title>
        <authorList>
            <person name="Cai L."/>
            <person name="Zhang T."/>
        </authorList>
    </citation>
    <scope>NUCLEOTIDE SEQUENCE [LARGE SCALE GENOMIC DNA]</scope>
    <source>
        <strain evidence="2 3">ZFHKF-1</strain>
    </source>
</reference>
<comment type="caution">
    <text evidence="2">The sequence shown here is derived from an EMBL/GenBank/DDBJ whole genome shotgun (WGS) entry which is preliminary data.</text>
</comment>
<dbReference type="PATRIC" id="fig|1196324.3.peg.1895"/>
<evidence type="ECO:0008006" key="4">
    <source>
        <dbReference type="Google" id="ProtNLM"/>
    </source>
</evidence>
<dbReference type="PANTHER" id="PTHR34822">
    <property type="entry name" value="GRPB DOMAIN PROTEIN (AFU_ORTHOLOGUE AFUA_1G01530)"/>
    <property type="match status" value="1"/>
</dbReference>
<dbReference type="InterPro" id="IPR007344">
    <property type="entry name" value="GrpB/CoaE"/>
</dbReference>
<dbReference type="RefSeq" id="WP_007201943.1">
    <property type="nucleotide sequence ID" value="NZ_AKKV01000024.1"/>
</dbReference>
<protein>
    <recommendedName>
        <fullName evidence="4">Glutamate-rich protein grpB</fullName>
    </recommendedName>
</protein>
<organism evidence="2 3">
    <name type="scientific">Fictibacillus macauensis ZFHKF-1</name>
    <dbReference type="NCBI Taxonomy" id="1196324"/>
    <lineage>
        <taxon>Bacteria</taxon>
        <taxon>Bacillati</taxon>
        <taxon>Bacillota</taxon>
        <taxon>Bacilli</taxon>
        <taxon>Bacillales</taxon>
        <taxon>Fictibacillaceae</taxon>
        <taxon>Fictibacillus</taxon>
    </lineage>
</organism>
<proteinExistence type="predicted"/>
<accession>I8J2P5</accession>
<dbReference type="STRING" id="1196324.A374_09249"/>
<dbReference type="AlphaFoldDB" id="I8J2P5"/>
<dbReference type="Proteomes" id="UP000004080">
    <property type="component" value="Unassembled WGS sequence"/>
</dbReference>
<dbReference type="PANTHER" id="PTHR34822:SF1">
    <property type="entry name" value="GRPB FAMILY PROTEIN"/>
    <property type="match status" value="1"/>
</dbReference>
<evidence type="ECO:0000313" key="3">
    <source>
        <dbReference type="Proteomes" id="UP000004080"/>
    </source>
</evidence>
<feature type="coiled-coil region" evidence="1">
    <location>
        <begin position="121"/>
        <end position="148"/>
    </location>
</feature>
<name>I8J2P5_9BACL</name>
<dbReference type="InterPro" id="IPR043519">
    <property type="entry name" value="NT_sf"/>
</dbReference>
<evidence type="ECO:0000256" key="1">
    <source>
        <dbReference type="SAM" id="Coils"/>
    </source>
</evidence>
<keyword evidence="1" id="KW-0175">Coiled coil</keyword>
<keyword evidence="3" id="KW-1185">Reference proteome</keyword>